<evidence type="ECO:0000313" key="5">
    <source>
        <dbReference type="EMBL" id="VDI07230.1"/>
    </source>
</evidence>
<feature type="repeat" description="ANK" evidence="3">
    <location>
        <begin position="471"/>
        <end position="503"/>
    </location>
</feature>
<feature type="repeat" description="ANK" evidence="3">
    <location>
        <begin position="688"/>
        <end position="720"/>
    </location>
</feature>
<dbReference type="SMART" id="SM00248">
    <property type="entry name" value="ANK"/>
    <property type="match status" value="9"/>
</dbReference>
<feature type="repeat" description="ANK" evidence="3">
    <location>
        <begin position="537"/>
        <end position="569"/>
    </location>
</feature>
<gene>
    <name evidence="5" type="ORF">MGAL_10B055289</name>
</gene>
<evidence type="ECO:0000256" key="1">
    <source>
        <dbReference type="ARBA" id="ARBA00022737"/>
    </source>
</evidence>
<feature type="repeat" description="ANK" evidence="3">
    <location>
        <begin position="405"/>
        <end position="437"/>
    </location>
</feature>
<protein>
    <recommendedName>
        <fullName evidence="4">Novel STAND NTPase 3 domain-containing protein</fullName>
    </recommendedName>
</protein>
<dbReference type="Pfam" id="PF20720">
    <property type="entry name" value="nSTAND3"/>
    <property type="match status" value="1"/>
</dbReference>
<dbReference type="InterPro" id="IPR049050">
    <property type="entry name" value="nSTAND3"/>
</dbReference>
<dbReference type="Pfam" id="PF12796">
    <property type="entry name" value="Ank_2"/>
    <property type="match status" value="2"/>
</dbReference>
<reference evidence="5" key="1">
    <citation type="submission" date="2018-11" db="EMBL/GenBank/DDBJ databases">
        <authorList>
            <person name="Alioto T."/>
            <person name="Alioto T."/>
        </authorList>
    </citation>
    <scope>NUCLEOTIDE SEQUENCE</scope>
</reference>
<keyword evidence="2 3" id="KW-0040">ANK repeat</keyword>
<dbReference type="Gene3D" id="1.25.40.20">
    <property type="entry name" value="Ankyrin repeat-containing domain"/>
    <property type="match status" value="3"/>
</dbReference>
<dbReference type="PANTHER" id="PTHR24161:SF85">
    <property type="entry name" value="PALMITOYLTRANSFERASE HIP14"/>
    <property type="match status" value="1"/>
</dbReference>
<accession>A0A8B6CNY2</accession>
<evidence type="ECO:0000313" key="6">
    <source>
        <dbReference type="Proteomes" id="UP000596742"/>
    </source>
</evidence>
<dbReference type="PROSITE" id="PS50297">
    <property type="entry name" value="ANK_REP_REGION"/>
    <property type="match status" value="5"/>
</dbReference>
<keyword evidence="1" id="KW-0677">Repeat</keyword>
<keyword evidence="6" id="KW-1185">Reference proteome</keyword>
<dbReference type="AlphaFoldDB" id="A0A8B6CNY2"/>
<dbReference type="Pfam" id="PF00023">
    <property type="entry name" value="Ank"/>
    <property type="match status" value="1"/>
</dbReference>
<evidence type="ECO:0000256" key="2">
    <source>
        <dbReference type="ARBA" id="ARBA00023043"/>
    </source>
</evidence>
<proteinExistence type="predicted"/>
<dbReference type="PANTHER" id="PTHR24161">
    <property type="entry name" value="ANK_REP_REGION DOMAIN-CONTAINING PROTEIN-RELATED"/>
    <property type="match status" value="1"/>
</dbReference>
<evidence type="ECO:0000259" key="4">
    <source>
        <dbReference type="Pfam" id="PF20720"/>
    </source>
</evidence>
<comment type="caution">
    <text evidence="5">The sequence shown here is derived from an EMBL/GenBank/DDBJ whole genome shotgun (WGS) entry which is preliminary data.</text>
</comment>
<evidence type="ECO:0000256" key="3">
    <source>
        <dbReference type="PROSITE-ProRule" id="PRU00023"/>
    </source>
</evidence>
<feature type="domain" description="Novel STAND NTPase 3" evidence="4">
    <location>
        <begin position="2"/>
        <end position="152"/>
    </location>
</feature>
<dbReference type="EMBL" id="UYJE01002026">
    <property type="protein sequence ID" value="VDI07230.1"/>
    <property type="molecule type" value="Genomic_DNA"/>
</dbReference>
<feature type="repeat" description="ANK" evidence="3">
    <location>
        <begin position="438"/>
        <end position="470"/>
    </location>
</feature>
<sequence length="753" mass="86210">MFVSTRASKYIMKRLQDNSCITLTAPFGVGKSIISRHTALVFQKHAYQIIPVYSPIDIRNYYQLGKKTVFVVDDICGNFTADQHQIESWEQMLPVIKTVLEDNCCKIIVSCRLQVYKDDKFNTLSPFKSCECNLTSNKLRLSFEEKTNIAQMYIGTNLNKVHELLLNCEFFPLLCSLYHGGKHGDVEVLFKIFFNIYKNELDNIRMHGREGRYKICSLVLIVLNNNQLEDKWFEDIIIDKKRIIEDVCDACAINKYIPIKTIKRTLDTLDGTFICKQNGTYRTIHNKLFEFLAHYFGQIMIECLINHGDSYLVQERFIWQKPPDKKNDNMDFVIDLPNCYLKLYLERMIKDWSAGMVAVVFRNSNMKIPSFRQRLLQYLQQMDRPQQETLTNTKDTVIPNEDCASGNTPLIMSCYHGHTDMMQWMLFHDVDVDQCNDDGSTGLSIASQEGQSNIVELLLEKNSEVNLCDKNGCSPLYWASKKGHTKIVKLLLEKDPNVDECDKDGCSPLFMACQEGHTHIVRLMLEKNPNVDLCNRKEFTPLIQSCLYNHTSIVKLLLKHNPNINAQTYNGGNALYFSALNGNIDITQLLLKTNAICNICIQSKQSMTNTFTNHPDYTLDLVKQSTFDILVNNTSSHATNYVRKKTVDYTFGVVAGSSPLQIACFMGRIDVVCCLLDFNAHINITKEDGTTPLFYACEVGHVDVVRLLLDKGADTRICRVDGKSPLNIAIDNKHRSVEYMVAEYMKKEDTLPN</sequence>
<dbReference type="Pfam" id="PF13637">
    <property type="entry name" value="Ank_4"/>
    <property type="match status" value="1"/>
</dbReference>
<dbReference type="Proteomes" id="UP000596742">
    <property type="component" value="Unassembled WGS sequence"/>
</dbReference>
<dbReference type="SUPFAM" id="SSF48403">
    <property type="entry name" value="Ankyrin repeat"/>
    <property type="match status" value="1"/>
</dbReference>
<dbReference type="PROSITE" id="PS50088">
    <property type="entry name" value="ANK_REPEAT"/>
    <property type="match status" value="7"/>
</dbReference>
<organism evidence="5 6">
    <name type="scientific">Mytilus galloprovincialis</name>
    <name type="common">Mediterranean mussel</name>
    <dbReference type="NCBI Taxonomy" id="29158"/>
    <lineage>
        <taxon>Eukaryota</taxon>
        <taxon>Metazoa</taxon>
        <taxon>Spiralia</taxon>
        <taxon>Lophotrochozoa</taxon>
        <taxon>Mollusca</taxon>
        <taxon>Bivalvia</taxon>
        <taxon>Autobranchia</taxon>
        <taxon>Pteriomorphia</taxon>
        <taxon>Mytilida</taxon>
        <taxon>Mytiloidea</taxon>
        <taxon>Mytilidae</taxon>
        <taxon>Mytilinae</taxon>
        <taxon>Mytilus</taxon>
    </lineage>
</organism>
<name>A0A8B6CNY2_MYTGA</name>
<feature type="repeat" description="ANK" evidence="3">
    <location>
        <begin position="655"/>
        <end position="687"/>
    </location>
</feature>
<dbReference type="InterPro" id="IPR002110">
    <property type="entry name" value="Ankyrin_rpt"/>
</dbReference>
<dbReference type="InterPro" id="IPR036770">
    <property type="entry name" value="Ankyrin_rpt-contain_sf"/>
</dbReference>
<feature type="repeat" description="ANK" evidence="3">
    <location>
        <begin position="504"/>
        <end position="536"/>
    </location>
</feature>